<name>A0A286T565_9ENTR</name>
<sequence>MRAIEQQSVDKAFSQRAVREVTVVKRSEKEWYFTFVADDPVTKKPVTYALLTQRGKLRTWADPRHLFNFLRERGVTHGNFNLDEENKHEEPELPPGES</sequence>
<geneLocation type="plasmid" evidence="2">
    <name>pMTY10660_IncW</name>
</geneLocation>
<feature type="region of interest" description="Disordered" evidence="1">
    <location>
        <begin position="78"/>
        <end position="98"/>
    </location>
</feature>
<dbReference type="AlphaFoldDB" id="A0A286T565"/>
<dbReference type="EMBL" id="AP018350">
    <property type="protein sequence ID" value="BBA25696.1"/>
    <property type="molecule type" value="Genomic_DNA"/>
</dbReference>
<evidence type="ECO:0000256" key="1">
    <source>
        <dbReference type="SAM" id="MobiDB-lite"/>
    </source>
</evidence>
<accession>A0A286T565</accession>
<dbReference type="RefSeq" id="WP_012196420.1">
    <property type="nucleotide sequence ID" value="NZ_AP018350.1"/>
</dbReference>
<gene>
    <name evidence="2" type="primary">korA</name>
    <name evidence="2" type="ORF">TUM10660_00032</name>
</gene>
<protein>
    <recommendedName>
        <fullName evidence="3">KorA protein</fullName>
    </recommendedName>
</protein>
<organism evidence="2">
    <name type="scientific">Enterobacter hormaechei</name>
    <dbReference type="NCBI Taxonomy" id="158836"/>
    <lineage>
        <taxon>Bacteria</taxon>
        <taxon>Pseudomonadati</taxon>
        <taxon>Pseudomonadota</taxon>
        <taxon>Gammaproteobacteria</taxon>
        <taxon>Enterobacterales</taxon>
        <taxon>Enterobacteriaceae</taxon>
        <taxon>Enterobacter</taxon>
        <taxon>Enterobacter cloacae complex</taxon>
    </lineage>
</organism>
<evidence type="ECO:0000313" key="2">
    <source>
        <dbReference type="EMBL" id="BBA25696.1"/>
    </source>
</evidence>
<keyword evidence="2" id="KW-0614">Plasmid</keyword>
<evidence type="ECO:0008006" key="3">
    <source>
        <dbReference type="Google" id="ProtNLM"/>
    </source>
</evidence>
<dbReference type="NCBIfam" id="NF041289">
    <property type="entry name" value="KorA"/>
    <property type="match status" value="1"/>
</dbReference>
<proteinExistence type="predicted"/>
<reference evidence="2" key="1">
    <citation type="journal article" date="2018" name="Antimicrob. Agents Chemother.">
        <title>Molecular Characterization of IMP-1-Producing Enterobacter cloacae Complex Isolates in Tokyo.</title>
        <authorList>
            <person name="Aoki K."/>
            <person name="Harada S."/>
            <person name="Yahara K."/>
            <person name="Ishii Y."/>
            <person name="Motooka D."/>
            <person name="Nakamura S."/>
            <person name="Akeda Y."/>
            <person name="Iida T."/>
            <person name="Tomono K."/>
            <person name="Iwata S."/>
            <person name="Moriya K."/>
            <person name="Tateda K."/>
        </authorList>
    </citation>
    <scope>NUCLEOTIDE SEQUENCE</scope>
    <source>
        <strain evidence="2">TUM10660</strain>
        <plasmid evidence="2">pMTY10660_IncW</plasmid>
    </source>
</reference>